<evidence type="ECO:0000313" key="1">
    <source>
        <dbReference type="EMBL" id="OPH47423.1"/>
    </source>
</evidence>
<sequence>MGRVLDLLHEAQSWKVYSTWSLSVLKQLGLALSSIHNDTTSFSVTGDYPDTEKLAITHGYSKDGQPDLKQLLIGIGVTPERCRSLQKLKMAIRTTKRGTSSSVELKFICK</sequence>
<dbReference type="STRING" id="1469647.BC351_39940"/>
<dbReference type="OrthoDB" id="2492750at2"/>
<keyword evidence="2" id="KW-1185">Reference proteome</keyword>
<dbReference type="Proteomes" id="UP000190626">
    <property type="component" value="Unassembled WGS sequence"/>
</dbReference>
<accession>A0A1V4H8I6</accession>
<dbReference type="PANTHER" id="PTHR34614">
    <property type="match status" value="1"/>
</dbReference>
<dbReference type="EMBL" id="MBTG01000058">
    <property type="protein sequence ID" value="OPH47423.1"/>
    <property type="molecule type" value="Genomic_DNA"/>
</dbReference>
<reference evidence="2" key="1">
    <citation type="submission" date="2016-07" db="EMBL/GenBank/DDBJ databases">
        <authorList>
            <person name="Florea S."/>
            <person name="Webb J.S."/>
            <person name="Jaromczyk J."/>
            <person name="Schardl C.L."/>
        </authorList>
    </citation>
    <scope>NUCLEOTIDE SEQUENCE [LARGE SCALE GENOMIC DNA]</scope>
    <source>
        <strain evidence="2">CY1</strain>
    </source>
</reference>
<organism evidence="1 2">
    <name type="scientific">Paenibacillus ferrarius</name>
    <dbReference type="NCBI Taxonomy" id="1469647"/>
    <lineage>
        <taxon>Bacteria</taxon>
        <taxon>Bacillati</taxon>
        <taxon>Bacillota</taxon>
        <taxon>Bacilli</taxon>
        <taxon>Bacillales</taxon>
        <taxon>Paenibacillaceae</taxon>
        <taxon>Paenibacillus</taxon>
    </lineage>
</organism>
<evidence type="ECO:0000313" key="2">
    <source>
        <dbReference type="Proteomes" id="UP000190626"/>
    </source>
</evidence>
<comment type="caution">
    <text evidence="1">The sequence shown here is derived from an EMBL/GenBank/DDBJ whole genome shotgun (WGS) entry which is preliminary data.</text>
</comment>
<proteinExistence type="predicted"/>
<dbReference type="AlphaFoldDB" id="A0A1V4H8I6"/>
<dbReference type="PANTHER" id="PTHR34614:SF2">
    <property type="entry name" value="TRANSPOSASE IS4-LIKE DOMAIN-CONTAINING PROTEIN"/>
    <property type="match status" value="1"/>
</dbReference>
<name>A0A1V4H8I6_9BACL</name>
<protein>
    <submittedName>
        <fullName evidence="1">Uncharacterized protein</fullName>
    </submittedName>
</protein>
<gene>
    <name evidence="1" type="ORF">BC351_39940</name>
</gene>